<reference evidence="3 4" key="1">
    <citation type="journal article" date="2013" name="Curr. Biol.">
        <title>The Genome of the Foraminiferan Reticulomyxa filosa.</title>
        <authorList>
            <person name="Glockner G."/>
            <person name="Hulsmann N."/>
            <person name="Schleicher M."/>
            <person name="Noegel A.A."/>
            <person name="Eichinger L."/>
            <person name="Gallinger C."/>
            <person name="Pawlowski J."/>
            <person name="Sierra R."/>
            <person name="Euteneuer U."/>
            <person name="Pillet L."/>
            <person name="Moustafa A."/>
            <person name="Platzer M."/>
            <person name="Groth M."/>
            <person name="Szafranski K."/>
            <person name="Schliwa M."/>
        </authorList>
    </citation>
    <scope>NUCLEOTIDE SEQUENCE [LARGE SCALE GENOMIC DNA]</scope>
</reference>
<accession>X6NW82</accession>
<dbReference type="AlphaFoldDB" id="X6NW82"/>
<dbReference type="InterPro" id="IPR003034">
    <property type="entry name" value="SAP_dom"/>
</dbReference>
<evidence type="ECO:0000313" key="4">
    <source>
        <dbReference type="Proteomes" id="UP000023152"/>
    </source>
</evidence>
<dbReference type="InterPro" id="IPR036361">
    <property type="entry name" value="SAP_dom_sf"/>
</dbReference>
<protein>
    <recommendedName>
        <fullName evidence="2">SAP domain-containing protein</fullName>
    </recommendedName>
</protein>
<dbReference type="InterPro" id="IPR002083">
    <property type="entry name" value="MATH/TRAF_dom"/>
</dbReference>
<dbReference type="Gene3D" id="2.60.210.10">
    <property type="entry name" value="Apoptosis, Tumor Necrosis Factor Receptor Associated Protein 2, Chain A"/>
    <property type="match status" value="1"/>
</dbReference>
<feature type="domain" description="SAP" evidence="2">
    <location>
        <begin position="18"/>
        <end position="52"/>
    </location>
</feature>
<feature type="region of interest" description="Disordered" evidence="1">
    <location>
        <begin position="119"/>
        <end position="146"/>
    </location>
</feature>
<dbReference type="EMBL" id="ASPP01006001">
    <property type="protein sequence ID" value="ETO29532.1"/>
    <property type="molecule type" value="Genomic_DNA"/>
</dbReference>
<dbReference type="CDD" id="cd00121">
    <property type="entry name" value="MATH"/>
    <property type="match status" value="1"/>
</dbReference>
<dbReference type="Gene3D" id="1.10.720.30">
    <property type="entry name" value="SAP domain"/>
    <property type="match status" value="1"/>
</dbReference>
<dbReference type="InterPro" id="IPR008974">
    <property type="entry name" value="TRAF-like"/>
</dbReference>
<evidence type="ECO:0000313" key="3">
    <source>
        <dbReference type="EMBL" id="ETO29532.1"/>
    </source>
</evidence>
<sequence length="311" mass="35198">MTNIHSPFPNQDLSAQRLRQMSATQLRQELLKRSLSDEGSKEALIVRLEESLSEAAVQCYSMAKSVTGCLIWNIEWSAIECKMASGSNNNKKGPGNSIRSLTVDVGGYEWYAELFPKGENNGSNSDPEKKRLKIKKDTYTHTQKKKKGNESWPSLFVSIVDTDCEIQMRFSVQTRSKGKWADPVISSLRTFRHKNHGWGWKEWMELDSLKALYSEDEESVLKLRLTIEVFGPVETVDSWALSDNIPSELSPTLKKLFLSGENSDVTIATSGFTIYEGPNSESKGSLEYCETQSILGLDCEEPEFLFFFFKK</sequence>
<keyword evidence="4" id="KW-1185">Reference proteome</keyword>
<name>X6NW82_RETFI</name>
<evidence type="ECO:0000259" key="2">
    <source>
        <dbReference type="PROSITE" id="PS50800"/>
    </source>
</evidence>
<comment type="caution">
    <text evidence="3">The sequence shown here is derived from an EMBL/GenBank/DDBJ whole genome shotgun (WGS) entry which is preliminary data.</text>
</comment>
<organism evidence="3 4">
    <name type="scientific">Reticulomyxa filosa</name>
    <dbReference type="NCBI Taxonomy" id="46433"/>
    <lineage>
        <taxon>Eukaryota</taxon>
        <taxon>Sar</taxon>
        <taxon>Rhizaria</taxon>
        <taxon>Retaria</taxon>
        <taxon>Foraminifera</taxon>
        <taxon>Monothalamids</taxon>
        <taxon>Reticulomyxidae</taxon>
        <taxon>Reticulomyxa</taxon>
    </lineage>
</organism>
<dbReference type="PROSITE" id="PS50800">
    <property type="entry name" value="SAP"/>
    <property type="match status" value="1"/>
</dbReference>
<dbReference type="Proteomes" id="UP000023152">
    <property type="component" value="Unassembled WGS sequence"/>
</dbReference>
<dbReference type="SMART" id="SM00513">
    <property type="entry name" value="SAP"/>
    <property type="match status" value="1"/>
</dbReference>
<gene>
    <name evidence="3" type="ORF">RFI_07588</name>
</gene>
<evidence type="ECO:0000256" key="1">
    <source>
        <dbReference type="SAM" id="MobiDB-lite"/>
    </source>
</evidence>
<dbReference type="SUPFAM" id="SSF49599">
    <property type="entry name" value="TRAF domain-like"/>
    <property type="match status" value="1"/>
</dbReference>
<proteinExistence type="predicted"/>